<organism evidence="2 3">
    <name type="scientific">Phocaeicola coprocola</name>
    <dbReference type="NCBI Taxonomy" id="310298"/>
    <lineage>
        <taxon>Bacteria</taxon>
        <taxon>Pseudomonadati</taxon>
        <taxon>Bacteroidota</taxon>
        <taxon>Bacteroidia</taxon>
        <taxon>Bacteroidales</taxon>
        <taxon>Bacteroidaceae</taxon>
        <taxon>Phocaeicola</taxon>
    </lineage>
</organism>
<keyword evidence="3" id="KW-1185">Reference proteome</keyword>
<reference evidence="2 3" key="1">
    <citation type="submission" date="2018-08" db="EMBL/GenBank/DDBJ databases">
        <title>A genome reference for cultivated species of the human gut microbiota.</title>
        <authorList>
            <person name="Zou Y."/>
            <person name="Xue W."/>
            <person name="Luo G."/>
        </authorList>
    </citation>
    <scope>NUCLEOTIDE SEQUENCE [LARGE SCALE GENOMIC DNA]</scope>
    <source>
        <strain evidence="2 3">AF24-2</strain>
    </source>
</reference>
<dbReference type="RefSeq" id="WP_118482694.1">
    <property type="nucleotide sequence ID" value="NZ_QRUU01000001.1"/>
</dbReference>
<feature type="domain" description="Helix-turn-helix" evidence="1">
    <location>
        <begin position="44"/>
        <end position="94"/>
    </location>
</feature>
<dbReference type="SUPFAM" id="SSF46955">
    <property type="entry name" value="Putative DNA-binding domain"/>
    <property type="match status" value="1"/>
</dbReference>
<dbReference type="EMBL" id="QRUU01000001">
    <property type="protein sequence ID" value="RGS00583.1"/>
    <property type="molecule type" value="Genomic_DNA"/>
</dbReference>
<proteinExistence type="predicted"/>
<keyword evidence="2" id="KW-0238">DNA-binding</keyword>
<evidence type="ECO:0000259" key="1">
    <source>
        <dbReference type="Pfam" id="PF12728"/>
    </source>
</evidence>
<protein>
    <submittedName>
        <fullName evidence="2">DNA-binding protein</fullName>
    </submittedName>
</protein>
<sequence length="100" mass="11853">MEKENTFCLVPTSIWEGLCKDITEIKNGLKSSIVLQECSEKDEWLNSKEVRRRLAISAKTWQTYRNERRIPFSQFGRKIYVKKSDLDAFMEKNRINSCDE</sequence>
<dbReference type="PANTHER" id="PTHR34585">
    <property type="match status" value="1"/>
</dbReference>
<dbReference type="PANTHER" id="PTHR34585:SF22">
    <property type="entry name" value="HELIX-TURN-HELIX DOMAIN-CONTAINING PROTEIN"/>
    <property type="match status" value="1"/>
</dbReference>
<accession>A0A412GZW7</accession>
<dbReference type="Pfam" id="PF12728">
    <property type="entry name" value="HTH_17"/>
    <property type="match status" value="1"/>
</dbReference>
<comment type="caution">
    <text evidence="2">The sequence shown here is derived from an EMBL/GenBank/DDBJ whole genome shotgun (WGS) entry which is preliminary data.</text>
</comment>
<name>A0A412GZW7_9BACT</name>
<dbReference type="AlphaFoldDB" id="A0A412GZW7"/>
<evidence type="ECO:0000313" key="2">
    <source>
        <dbReference type="EMBL" id="RGS00583.1"/>
    </source>
</evidence>
<dbReference type="InterPro" id="IPR009061">
    <property type="entry name" value="DNA-bd_dom_put_sf"/>
</dbReference>
<evidence type="ECO:0000313" key="3">
    <source>
        <dbReference type="Proteomes" id="UP000285864"/>
    </source>
</evidence>
<dbReference type="GO" id="GO:0003677">
    <property type="term" value="F:DNA binding"/>
    <property type="evidence" value="ECO:0007669"/>
    <property type="project" value="UniProtKB-KW"/>
</dbReference>
<gene>
    <name evidence="2" type="ORF">DWY20_00395</name>
</gene>
<dbReference type="InterPro" id="IPR041657">
    <property type="entry name" value="HTH_17"/>
</dbReference>
<dbReference type="Proteomes" id="UP000285864">
    <property type="component" value="Unassembled WGS sequence"/>
</dbReference>